<dbReference type="Pfam" id="PF09551">
    <property type="entry name" value="Spore_II_R"/>
    <property type="match status" value="1"/>
</dbReference>
<organism evidence="2">
    <name type="scientific">Candidatus Fermentithermobacillus carboniphilus</name>
    <dbReference type="NCBI Taxonomy" id="3085328"/>
    <lineage>
        <taxon>Bacteria</taxon>
        <taxon>Bacillati</taxon>
        <taxon>Bacillota</taxon>
        <taxon>Candidatus Fermentithermobacillia</taxon>
        <taxon>Candidatus Fermentithermobacillales</taxon>
        <taxon>Candidatus Fermentithermobacillaceae</taxon>
        <taxon>Candidatus Fermentithermobacillus</taxon>
    </lineage>
</organism>
<dbReference type="EMBL" id="CP062796">
    <property type="protein sequence ID" value="QUL98511.1"/>
    <property type="molecule type" value="Genomic_DNA"/>
</dbReference>
<name>A0AAT9LBS5_9FIRM</name>
<evidence type="ECO:0000256" key="1">
    <source>
        <dbReference type="SAM" id="Phobius"/>
    </source>
</evidence>
<protein>
    <submittedName>
        <fullName evidence="2">Stage II sporulation protein R</fullName>
    </submittedName>
</protein>
<feature type="transmembrane region" description="Helical" evidence="1">
    <location>
        <begin position="12"/>
        <end position="30"/>
    </location>
</feature>
<proteinExistence type="predicted"/>
<evidence type="ECO:0000313" key="2">
    <source>
        <dbReference type="EMBL" id="QUL98511.1"/>
    </source>
</evidence>
<keyword evidence="1" id="KW-0472">Membrane</keyword>
<accession>A0AAT9LBS5</accession>
<dbReference type="InterPro" id="IPR014202">
    <property type="entry name" value="Spore_II_R"/>
</dbReference>
<dbReference type="KEGG" id="fcz:IMF26_11015"/>
<gene>
    <name evidence="2" type="primary">spoIIR</name>
    <name evidence="2" type="ORF">IMF26_11015</name>
</gene>
<keyword evidence="1" id="KW-0812">Transmembrane</keyword>
<keyword evidence="1" id="KW-1133">Transmembrane helix</keyword>
<reference evidence="2" key="1">
    <citation type="submission" date="2020-10" db="EMBL/GenBank/DDBJ databases">
        <authorList>
            <person name="Kadnikov V."/>
            <person name="Beletsky A.V."/>
            <person name="Mardanov A.V."/>
            <person name="Karnachuk O.V."/>
            <person name="Ravin N.V."/>
        </authorList>
    </citation>
    <scope>NUCLEOTIDE SEQUENCE</scope>
    <source>
        <strain evidence="2">Bu02</strain>
    </source>
</reference>
<dbReference type="AlphaFoldDB" id="A0AAT9LBS5"/>
<sequence length="235" mass="26455">MGGKLKRGLVEALVLAVVAGIILFAGWGLSKSHAAEKSYTPTNLIRLHIIGNSDEKADQEVKLMVRDVIMTTFANKLVGVKDAREAETVLSKLLPEIERAASNCLEQNGFGYRARAAIKTLFFPDRIYETRDGSTIVLPEGRYRALQIVLGEGKGRNWWCVMYPPLCYFDLVKKTGPEVPAFKDARIDLIIDELSTKEAHLEVRFFFVEAFKNGVRYLSELFPPRFSIRMCPGLR</sequence>
<reference evidence="2" key="2">
    <citation type="journal article" date="2023" name="Biology">
        <title>Prokaryotic Life Associated with Coal-Fire Gas Vents Revealed by Metagenomics.</title>
        <authorList>
            <person name="Kadnikov V.V."/>
            <person name="Mardanov A.V."/>
            <person name="Beletsky A.V."/>
            <person name="Karnachuk O.V."/>
            <person name="Ravin N.V."/>
        </authorList>
    </citation>
    <scope>NUCLEOTIDE SEQUENCE</scope>
    <source>
        <strain evidence="2">Bu02</strain>
    </source>
</reference>
<dbReference type="NCBIfam" id="TIGR02837">
    <property type="entry name" value="spore_II_R"/>
    <property type="match status" value="1"/>
</dbReference>